<reference evidence="2" key="1">
    <citation type="journal article" date="2020" name="mSystems">
        <title>Genome- and Community-Level Interaction Insights into Carbon Utilization and Element Cycling Functions of Hydrothermarchaeota in Hydrothermal Sediment.</title>
        <authorList>
            <person name="Zhou Z."/>
            <person name="Liu Y."/>
            <person name="Xu W."/>
            <person name="Pan J."/>
            <person name="Luo Z.H."/>
            <person name="Li M."/>
        </authorList>
    </citation>
    <scope>NUCLEOTIDE SEQUENCE [LARGE SCALE GENOMIC DNA]</scope>
    <source>
        <strain evidence="2">SpSt-106</strain>
    </source>
</reference>
<proteinExistence type="predicted"/>
<sequence>MLNITKNFELSIILPAYNQEKLLKESIEKIKGVFADTVELIIVDDGSTDNTLEVVKELLNVKIIINPHNMGKGYSVKKGMLSAKGKYRIFTDADLPYGVKGIKKIFEKLKNNYDIAIGQRINPYPQNPTRLFCHKIFNFFVRKYLKIPFKDTQCGLKGFKANVAEEVFKNLTINGFAFDIELLCFALKKGYKICIVEVEQLKHNVSTITLKDLFKIFNDVRKIKKIYT</sequence>
<dbReference type="EMBL" id="DRWR01000049">
    <property type="protein sequence ID" value="HHQ15725.1"/>
    <property type="molecule type" value="Genomic_DNA"/>
</dbReference>
<feature type="domain" description="Glycosyltransferase 2-like" evidence="1">
    <location>
        <begin position="11"/>
        <end position="168"/>
    </location>
</feature>
<dbReference type="SUPFAM" id="SSF53448">
    <property type="entry name" value="Nucleotide-diphospho-sugar transferases"/>
    <property type="match status" value="1"/>
</dbReference>
<evidence type="ECO:0000259" key="1">
    <source>
        <dbReference type="Pfam" id="PF00535"/>
    </source>
</evidence>
<evidence type="ECO:0000313" key="2">
    <source>
        <dbReference type="EMBL" id="HHQ15725.1"/>
    </source>
</evidence>
<dbReference type="Pfam" id="PF00535">
    <property type="entry name" value="Glycos_transf_2"/>
    <property type="match status" value="1"/>
</dbReference>
<protein>
    <submittedName>
        <fullName evidence="2">Glycosyltransferase</fullName>
    </submittedName>
</protein>
<gene>
    <name evidence="2" type="ORF">ENM15_02775</name>
</gene>
<dbReference type="GO" id="GO:0006487">
    <property type="term" value="P:protein N-linked glycosylation"/>
    <property type="evidence" value="ECO:0007669"/>
    <property type="project" value="TreeGrafter"/>
</dbReference>
<dbReference type="PANTHER" id="PTHR10859:SF91">
    <property type="entry name" value="DOLICHYL-PHOSPHATE BETA-GLUCOSYLTRANSFERASE"/>
    <property type="match status" value="1"/>
</dbReference>
<dbReference type="InterPro" id="IPR001173">
    <property type="entry name" value="Glyco_trans_2-like"/>
</dbReference>
<dbReference type="Gene3D" id="3.90.550.10">
    <property type="entry name" value="Spore Coat Polysaccharide Biosynthesis Protein SpsA, Chain A"/>
    <property type="match status" value="1"/>
</dbReference>
<dbReference type="GO" id="GO:0016740">
    <property type="term" value="F:transferase activity"/>
    <property type="evidence" value="ECO:0007669"/>
    <property type="project" value="UniProtKB-KW"/>
</dbReference>
<dbReference type="PANTHER" id="PTHR10859">
    <property type="entry name" value="GLYCOSYL TRANSFERASE"/>
    <property type="match status" value="1"/>
</dbReference>
<name>A0A7V5XFX7_9BACT</name>
<organism evidence="2">
    <name type="scientific">Thermodesulfobacterium geofontis</name>
    <dbReference type="NCBI Taxonomy" id="1295609"/>
    <lineage>
        <taxon>Bacteria</taxon>
        <taxon>Pseudomonadati</taxon>
        <taxon>Thermodesulfobacteriota</taxon>
        <taxon>Thermodesulfobacteria</taxon>
        <taxon>Thermodesulfobacteriales</taxon>
        <taxon>Thermodesulfobacteriaceae</taxon>
        <taxon>Thermodesulfobacterium</taxon>
    </lineage>
</organism>
<keyword evidence="2" id="KW-0808">Transferase</keyword>
<comment type="caution">
    <text evidence="2">The sequence shown here is derived from an EMBL/GenBank/DDBJ whole genome shotgun (WGS) entry which is preliminary data.</text>
</comment>
<dbReference type="InterPro" id="IPR029044">
    <property type="entry name" value="Nucleotide-diphossugar_trans"/>
</dbReference>
<accession>A0A7V5XFX7</accession>
<dbReference type="AlphaFoldDB" id="A0A7V5XFX7"/>